<keyword evidence="2" id="KW-1185">Reference proteome</keyword>
<dbReference type="Pfam" id="PF13419">
    <property type="entry name" value="HAD_2"/>
    <property type="match status" value="1"/>
</dbReference>
<dbReference type="SFLD" id="SFLDS00003">
    <property type="entry name" value="Haloacid_Dehalogenase"/>
    <property type="match status" value="1"/>
</dbReference>
<dbReference type="SFLD" id="SFLDG01129">
    <property type="entry name" value="C1.5:_HAD__Beta-PGM__Phosphata"/>
    <property type="match status" value="1"/>
</dbReference>
<evidence type="ECO:0000313" key="2">
    <source>
        <dbReference type="Proteomes" id="UP000540919"/>
    </source>
</evidence>
<dbReference type="InterPro" id="IPR023214">
    <property type="entry name" value="HAD_sf"/>
</dbReference>
<dbReference type="InterPro" id="IPR041492">
    <property type="entry name" value="HAD_2"/>
</dbReference>
<dbReference type="SUPFAM" id="SSF56784">
    <property type="entry name" value="HAD-like"/>
    <property type="match status" value="1"/>
</dbReference>
<reference evidence="1 2" key="1">
    <citation type="submission" date="2020-06" db="EMBL/GenBank/DDBJ databases">
        <title>Anaerococcus sp. nov., isolated form swine feces.</title>
        <authorList>
            <person name="Yu S."/>
        </authorList>
    </citation>
    <scope>NUCLEOTIDE SEQUENCE [LARGE SCALE GENOMIC DNA]</scope>
    <source>
        <strain evidence="1 2">AGMB00486</strain>
    </source>
</reference>
<dbReference type="InterPro" id="IPR023198">
    <property type="entry name" value="PGP-like_dom2"/>
</dbReference>
<dbReference type="PANTHER" id="PTHR43434:SF1">
    <property type="entry name" value="PHOSPHOGLYCOLATE PHOSPHATASE"/>
    <property type="match status" value="1"/>
</dbReference>
<dbReference type="Gene3D" id="3.40.50.1000">
    <property type="entry name" value="HAD superfamily/HAD-like"/>
    <property type="match status" value="1"/>
</dbReference>
<evidence type="ECO:0000313" key="1">
    <source>
        <dbReference type="EMBL" id="NVF12143.1"/>
    </source>
</evidence>
<dbReference type="PANTHER" id="PTHR43434">
    <property type="entry name" value="PHOSPHOGLYCOLATE PHOSPHATASE"/>
    <property type="match status" value="1"/>
</dbReference>
<organism evidence="1 2">
    <name type="scientific">Anaerococcus faecalis</name>
    <dbReference type="NCBI Taxonomy" id="2742993"/>
    <lineage>
        <taxon>Bacteria</taxon>
        <taxon>Bacillati</taxon>
        <taxon>Bacillota</taxon>
        <taxon>Tissierellia</taxon>
        <taxon>Tissierellales</taxon>
        <taxon>Peptoniphilaceae</taxon>
        <taxon>Anaerococcus</taxon>
    </lineage>
</organism>
<proteinExistence type="predicted"/>
<accession>A0ABX2NBT6</accession>
<dbReference type="InterPro" id="IPR036412">
    <property type="entry name" value="HAD-like_sf"/>
</dbReference>
<dbReference type="Proteomes" id="UP000540919">
    <property type="component" value="Unassembled WGS sequence"/>
</dbReference>
<name>A0ABX2NBT6_9FIRM</name>
<gene>
    <name evidence="1" type="ORF">HV819_09265</name>
</gene>
<sequence>MKKLLFDCDGTILDSMHIWIKPINSLLDKYNYKITKEEKGEIESMNFIDTMKWLNINVCTDKSEDEVIEYFYHTIEDGYKNNLMPKEKTVTYLKRLKKLGYDMCICSSTDYKHLKNALERLDIIELFDFIHTPDKSGFKKSESEYWQYALDKYKIGPSDAVLFDDALYAVKSAGKVGIKTVGVKDFPYNENEWEDIKKISDIFVDNIAEVDEEKIENL</sequence>
<comment type="caution">
    <text evidence="1">The sequence shown here is derived from an EMBL/GenBank/DDBJ whole genome shotgun (WGS) entry which is preliminary data.</text>
</comment>
<dbReference type="PRINTS" id="PR00413">
    <property type="entry name" value="HADHALOGNASE"/>
</dbReference>
<dbReference type="Gene3D" id="1.10.150.240">
    <property type="entry name" value="Putative phosphatase, domain 2"/>
    <property type="match status" value="1"/>
</dbReference>
<dbReference type="InterPro" id="IPR050155">
    <property type="entry name" value="HAD-like_hydrolase_sf"/>
</dbReference>
<dbReference type="EMBL" id="JABVBA010000010">
    <property type="protein sequence ID" value="NVF12143.1"/>
    <property type="molecule type" value="Genomic_DNA"/>
</dbReference>
<dbReference type="NCBIfam" id="TIGR01509">
    <property type="entry name" value="HAD-SF-IA-v3"/>
    <property type="match status" value="1"/>
</dbReference>
<protein>
    <submittedName>
        <fullName evidence="1">HAD family phosphatase</fullName>
    </submittedName>
</protein>
<dbReference type="RefSeq" id="WP_176270039.1">
    <property type="nucleotide sequence ID" value="NZ_JABVBA010000010.1"/>
</dbReference>
<dbReference type="InterPro" id="IPR006439">
    <property type="entry name" value="HAD-SF_hydro_IA"/>
</dbReference>